<protein>
    <recommendedName>
        <fullName evidence="4">F-box domain-containing protein</fullName>
    </recommendedName>
</protein>
<dbReference type="OrthoDB" id="2408261at2759"/>
<dbReference type="SUPFAM" id="SSF52047">
    <property type="entry name" value="RNI-like"/>
    <property type="match status" value="1"/>
</dbReference>
<dbReference type="Proteomes" id="UP000193648">
    <property type="component" value="Unassembled WGS sequence"/>
</dbReference>
<accession>A0A1Y2GBX6</accession>
<evidence type="ECO:0008006" key="4">
    <source>
        <dbReference type="Google" id="ProtNLM"/>
    </source>
</evidence>
<dbReference type="Gene3D" id="3.80.10.10">
    <property type="entry name" value="Ribonuclease Inhibitor"/>
    <property type="match status" value="1"/>
</dbReference>
<organism evidence="2 3">
    <name type="scientific">Lobosporangium transversale</name>
    <dbReference type="NCBI Taxonomy" id="64571"/>
    <lineage>
        <taxon>Eukaryota</taxon>
        <taxon>Fungi</taxon>
        <taxon>Fungi incertae sedis</taxon>
        <taxon>Mucoromycota</taxon>
        <taxon>Mortierellomycotina</taxon>
        <taxon>Mortierellomycetes</taxon>
        <taxon>Mortierellales</taxon>
        <taxon>Mortierellaceae</taxon>
        <taxon>Lobosporangium</taxon>
    </lineage>
</organism>
<reference evidence="2 3" key="1">
    <citation type="submission" date="2016-07" db="EMBL/GenBank/DDBJ databases">
        <title>Pervasive Adenine N6-methylation of Active Genes in Fungi.</title>
        <authorList>
            <consortium name="DOE Joint Genome Institute"/>
            <person name="Mondo S.J."/>
            <person name="Dannebaum R.O."/>
            <person name="Kuo R.C."/>
            <person name="Labutti K."/>
            <person name="Haridas S."/>
            <person name="Kuo A."/>
            <person name="Salamov A."/>
            <person name="Ahrendt S.R."/>
            <person name="Lipzen A."/>
            <person name="Sullivan W."/>
            <person name="Andreopoulos W.B."/>
            <person name="Clum A."/>
            <person name="Lindquist E."/>
            <person name="Daum C."/>
            <person name="Ramamoorthy G.K."/>
            <person name="Gryganskyi A."/>
            <person name="Culley D."/>
            <person name="Magnuson J.K."/>
            <person name="James T.Y."/>
            <person name="O'Malley M.A."/>
            <person name="Stajich J.E."/>
            <person name="Spatafora J.W."/>
            <person name="Visel A."/>
            <person name="Grigoriev I.V."/>
        </authorList>
    </citation>
    <scope>NUCLEOTIDE SEQUENCE [LARGE SCALE GENOMIC DNA]</scope>
    <source>
        <strain evidence="2 3">NRRL 3116</strain>
    </source>
</reference>
<comment type="caution">
    <text evidence="2">The sequence shown here is derived from an EMBL/GenBank/DDBJ whole genome shotgun (WGS) entry which is preliminary data.</text>
</comment>
<dbReference type="AlphaFoldDB" id="A0A1Y2GBX6"/>
<evidence type="ECO:0000256" key="1">
    <source>
        <dbReference type="SAM" id="MobiDB-lite"/>
    </source>
</evidence>
<evidence type="ECO:0000313" key="2">
    <source>
        <dbReference type="EMBL" id="ORZ01922.1"/>
    </source>
</evidence>
<dbReference type="RefSeq" id="XP_021876175.1">
    <property type="nucleotide sequence ID" value="XM_022030693.1"/>
</dbReference>
<dbReference type="EMBL" id="MCFF01000062">
    <property type="protein sequence ID" value="ORZ01922.1"/>
    <property type="molecule type" value="Genomic_DNA"/>
</dbReference>
<keyword evidence="3" id="KW-1185">Reference proteome</keyword>
<dbReference type="GeneID" id="33572534"/>
<dbReference type="InterPro" id="IPR032675">
    <property type="entry name" value="LRR_dom_sf"/>
</dbReference>
<feature type="region of interest" description="Disordered" evidence="1">
    <location>
        <begin position="450"/>
        <end position="499"/>
    </location>
</feature>
<name>A0A1Y2GBX6_9FUNG</name>
<sequence length="499" mass="57581">MLLTSLAAQIQSHFFFLHSHVSSTPSLRNMDNLKLNPFEIPEILLPIGELLDQKDILNCIRVSKAFHRTFISLIWRKIIVGPQRDPSSKAVQRHKEYIEEITFESYAFKVPFPEEFESLQRLQSIAYKGQCSWPTPVHLINQIKAHSFIITSFQLSDYVEYPPGFWEALLECTNLNHLEVNRNDIDVAADLFLQVCKKSWNDQDQPDFYKVVLLRHPWTLNNLSALYFFEEMIKDKDLAALLRRMTELKRLNVSIYESSQLSLQELLADKQEVMDNGRLIKTRLWRLCETVEMLVFETNNSGVAQTILSNCPRLKRLEGLKITVAEIVNGAEWVSTGLTHLIIHLEADVDQKTEEGMAKARIAFRQLADVNYQNCLDEKMKTTVHYNAAIINPALPTEDAEAARLKFEQMNKALTDKLDMAEVHYQMIKDLTDIQEAMNKTRQLVVAPNEERSLPEAETQDQLKNTIESFPKQRNHPGRVENHHPYQLGIRAQAADDKP</sequence>
<proteinExistence type="predicted"/>
<dbReference type="InParanoid" id="A0A1Y2GBX6"/>
<gene>
    <name evidence="2" type="ORF">BCR41DRAFT_426169</name>
</gene>
<evidence type="ECO:0000313" key="3">
    <source>
        <dbReference type="Proteomes" id="UP000193648"/>
    </source>
</evidence>